<keyword evidence="1" id="KW-1133">Transmembrane helix</keyword>
<feature type="transmembrane region" description="Helical" evidence="1">
    <location>
        <begin position="105"/>
        <end position="122"/>
    </location>
</feature>
<keyword evidence="1" id="KW-0472">Membrane</keyword>
<gene>
    <name evidence="2" type="ORF">C7K25_02860</name>
</gene>
<keyword evidence="1" id="KW-0812">Transmembrane</keyword>
<accession>A0ABT7C5K5</accession>
<feature type="transmembrane region" description="Helical" evidence="1">
    <location>
        <begin position="188"/>
        <end position="208"/>
    </location>
</feature>
<keyword evidence="3" id="KW-1185">Reference proteome</keyword>
<reference evidence="2" key="1">
    <citation type="submission" date="2018-03" db="EMBL/GenBank/DDBJ databases">
        <authorList>
            <person name="Nunes O.C."/>
            <person name="Lopes A.R."/>
            <person name="Froufe H."/>
            <person name="Munoz-Merida A."/>
            <person name="Barroso C."/>
            <person name="Egas C."/>
        </authorList>
    </citation>
    <scope>NUCLEOTIDE SEQUENCE</scope>
    <source>
        <strain evidence="2">ON4</strain>
    </source>
</reference>
<feature type="transmembrane region" description="Helical" evidence="1">
    <location>
        <begin position="50"/>
        <end position="68"/>
    </location>
</feature>
<reference evidence="2" key="2">
    <citation type="journal article" date="2022" name="Sci. Rep.">
        <title>In silico prediction of the enzymes involved in the degradation of the herbicide molinate by Gulosibacter molinativorax ON4T.</title>
        <authorList>
            <person name="Lopes A.R."/>
            <person name="Bunin E."/>
            <person name="Viana A.T."/>
            <person name="Froufe H."/>
            <person name="Munoz-Merida A."/>
            <person name="Pinho D."/>
            <person name="Figueiredo J."/>
            <person name="Barroso C."/>
            <person name="Vaz-Moreira I."/>
            <person name="Bellanger X."/>
            <person name="Egas C."/>
            <person name="Nunes O.C."/>
        </authorList>
    </citation>
    <scope>NUCLEOTIDE SEQUENCE</scope>
    <source>
        <strain evidence="2">ON4</strain>
    </source>
</reference>
<feature type="transmembrane region" description="Helical" evidence="1">
    <location>
        <begin position="128"/>
        <end position="149"/>
    </location>
</feature>
<name>A0ABT7C5K5_9MICO</name>
<sequence length="221" mass="24049">MSRCPACEVTVEGAWARCPLCESPLLGEPTASPLPAVPLAFSRRRVWRTLLLLSLALVVASFAAQLLFSNTADGLGVARSIWLGISAMWLVVLTAVQKRHNLAKTTVYVVLLVSFVCVYWDYLTGWDAWSLTYAVPAVCAAAALGLAIIVRLMRIELGDHIVYSSQTVLFGLAPIAFLALGWVTSPVPSIVCGILSLIVLLPLQLARARMMRHELGKRLHL</sequence>
<evidence type="ECO:0000256" key="1">
    <source>
        <dbReference type="SAM" id="Phobius"/>
    </source>
</evidence>
<dbReference type="EMBL" id="PXVD01000004">
    <property type="protein sequence ID" value="MDJ1370320.1"/>
    <property type="molecule type" value="Genomic_DNA"/>
</dbReference>
<dbReference type="Proteomes" id="UP001170379">
    <property type="component" value="Unassembled WGS sequence"/>
</dbReference>
<evidence type="ECO:0000313" key="2">
    <source>
        <dbReference type="EMBL" id="MDJ1370320.1"/>
    </source>
</evidence>
<evidence type="ECO:0008006" key="4">
    <source>
        <dbReference type="Google" id="ProtNLM"/>
    </source>
</evidence>
<protein>
    <recommendedName>
        <fullName evidence="4">Zinc ribbon domain-containing protein</fullName>
    </recommendedName>
</protein>
<dbReference type="InterPro" id="IPR046283">
    <property type="entry name" value="DUF6320"/>
</dbReference>
<feature type="transmembrane region" description="Helical" evidence="1">
    <location>
        <begin position="74"/>
        <end position="93"/>
    </location>
</feature>
<comment type="caution">
    <text evidence="2">The sequence shown here is derived from an EMBL/GenBank/DDBJ whole genome shotgun (WGS) entry which is preliminary data.</text>
</comment>
<organism evidence="2 3">
    <name type="scientific">Gulosibacter molinativorax</name>
    <dbReference type="NCBI Taxonomy" id="256821"/>
    <lineage>
        <taxon>Bacteria</taxon>
        <taxon>Bacillati</taxon>
        <taxon>Actinomycetota</taxon>
        <taxon>Actinomycetes</taxon>
        <taxon>Micrococcales</taxon>
        <taxon>Microbacteriaceae</taxon>
        <taxon>Gulosibacter</taxon>
    </lineage>
</organism>
<dbReference type="Pfam" id="PF19845">
    <property type="entry name" value="DUF6320"/>
    <property type="match status" value="1"/>
</dbReference>
<feature type="transmembrane region" description="Helical" evidence="1">
    <location>
        <begin position="161"/>
        <end position="182"/>
    </location>
</feature>
<proteinExistence type="predicted"/>
<evidence type="ECO:0000313" key="3">
    <source>
        <dbReference type="Proteomes" id="UP001170379"/>
    </source>
</evidence>